<dbReference type="Pfam" id="PF00561">
    <property type="entry name" value="Abhydrolase_1"/>
    <property type="match status" value="1"/>
</dbReference>
<comment type="caution">
    <text evidence="4">The sequence shown here is derived from an EMBL/GenBank/DDBJ whole genome shotgun (WGS) entry which is preliminary data.</text>
</comment>
<reference evidence="4" key="1">
    <citation type="journal article" date="2020" name="mSystems">
        <title>Genome- and Community-Level Interaction Insights into Carbon Utilization and Element Cycling Functions of Hydrothermarchaeota in Hydrothermal Sediment.</title>
        <authorList>
            <person name="Zhou Z."/>
            <person name="Liu Y."/>
            <person name="Xu W."/>
            <person name="Pan J."/>
            <person name="Luo Z.H."/>
            <person name="Li M."/>
        </authorList>
    </citation>
    <scope>NUCLEOTIDE SEQUENCE [LARGE SCALE GENOMIC DNA]</scope>
    <source>
        <strain evidence="4">SpSt-381</strain>
    </source>
</reference>
<accession>A0A832I5C9</accession>
<dbReference type="Gene3D" id="3.40.50.1820">
    <property type="entry name" value="alpha/beta hydrolase"/>
    <property type="match status" value="1"/>
</dbReference>
<dbReference type="EMBL" id="DSQF01000019">
    <property type="protein sequence ID" value="HGZ43630.1"/>
    <property type="molecule type" value="Genomic_DNA"/>
</dbReference>
<gene>
    <name evidence="4" type="ORF">ENR23_09430</name>
</gene>
<evidence type="ECO:0000256" key="2">
    <source>
        <dbReference type="SAM" id="SignalP"/>
    </source>
</evidence>
<name>A0A832I5C9_UNCEI</name>
<keyword evidence="2" id="KW-0732">Signal</keyword>
<dbReference type="SUPFAM" id="SSF53474">
    <property type="entry name" value="alpha/beta-Hydrolases"/>
    <property type="match status" value="1"/>
</dbReference>
<proteinExistence type="predicted"/>
<dbReference type="InterPro" id="IPR000073">
    <property type="entry name" value="AB_hydrolase_1"/>
</dbReference>
<dbReference type="SUPFAM" id="SSF48452">
    <property type="entry name" value="TPR-like"/>
    <property type="match status" value="1"/>
</dbReference>
<evidence type="ECO:0000313" key="4">
    <source>
        <dbReference type="EMBL" id="HGZ43630.1"/>
    </source>
</evidence>
<keyword evidence="4" id="KW-0378">Hydrolase</keyword>
<feature type="chain" id="PRO_5032802992" evidence="2">
    <location>
        <begin position="26"/>
        <end position="490"/>
    </location>
</feature>
<dbReference type="InterPro" id="IPR029058">
    <property type="entry name" value="AB_hydrolase_fold"/>
</dbReference>
<protein>
    <submittedName>
        <fullName evidence="4">Alpha/beta fold hydrolase</fullName>
    </submittedName>
</protein>
<organism evidence="4">
    <name type="scientific">Eiseniibacteriota bacterium</name>
    <dbReference type="NCBI Taxonomy" id="2212470"/>
    <lineage>
        <taxon>Bacteria</taxon>
        <taxon>Candidatus Eiseniibacteriota</taxon>
    </lineage>
</organism>
<dbReference type="InterPro" id="IPR011990">
    <property type="entry name" value="TPR-like_helical_dom_sf"/>
</dbReference>
<evidence type="ECO:0000256" key="1">
    <source>
        <dbReference type="SAM" id="MobiDB-lite"/>
    </source>
</evidence>
<dbReference type="GO" id="GO:0016787">
    <property type="term" value="F:hydrolase activity"/>
    <property type="evidence" value="ECO:0007669"/>
    <property type="project" value="UniProtKB-KW"/>
</dbReference>
<dbReference type="AlphaFoldDB" id="A0A832I5C9"/>
<feature type="region of interest" description="Disordered" evidence="1">
    <location>
        <begin position="469"/>
        <end position="490"/>
    </location>
</feature>
<feature type="domain" description="AB hydrolase-1" evidence="3">
    <location>
        <begin position="291"/>
        <end position="422"/>
    </location>
</feature>
<feature type="signal peptide" evidence="2">
    <location>
        <begin position="1"/>
        <end position="25"/>
    </location>
</feature>
<evidence type="ECO:0000259" key="3">
    <source>
        <dbReference type="Pfam" id="PF00561"/>
    </source>
</evidence>
<dbReference type="Gene3D" id="1.25.40.10">
    <property type="entry name" value="Tetratricopeptide repeat domain"/>
    <property type="match status" value="1"/>
</dbReference>
<sequence>MSPVRLLTIAIALAALAASAPPADAQRLRSRTQWLLDEAPSPEALHARLAALADSVGPRGAADAGEAYHYIGQSWERAGALDSAIACYRRAAALRGNAEDRLALADVLLARRAPGDAVEAERLMAAGWIEAAQSGDPTGAHFRARQGWALHVLGKPVEAAERLAGVEARFSETPVWRERLAAAALDRGEPGRAWTLLLPLAALSRGEDPDVMRALRQAAERAGVGARLDDEVRRAIDARDRVERAVLDRIGGRPVRFAGEDGFPLGGTVLAPAGRARRGAVIVVRAPGDTILHWDSLAVALRASGRAVLLLDPRGHGRSLAPSCALPFRAWGREDELAALGATDVRAALRALARVARVDTSRYVVIGSGVSCAIAAQAAEADARVHALVLLSPDAPPTRRGALRARLARMRLPTYFQTAAEDRPSFLWVETLYQAGDAPNSRVADAPGAGLGPAAMRHAPDTVTRLLRWLDAPKPARPRPAPPPPPRRRG</sequence>
<feature type="compositionally biased region" description="Pro residues" evidence="1">
    <location>
        <begin position="478"/>
        <end position="490"/>
    </location>
</feature>